<gene>
    <name evidence="6" type="ORF">SAMN02745887_02654</name>
</gene>
<dbReference type="GO" id="GO:0003887">
    <property type="term" value="F:DNA-directed DNA polymerase activity"/>
    <property type="evidence" value="ECO:0007669"/>
    <property type="project" value="UniProtKB-EC"/>
</dbReference>
<protein>
    <recommendedName>
        <fullName evidence="1">DNA-directed DNA polymerase</fullName>
        <ecNumber evidence="1">2.7.7.7</ecNumber>
    </recommendedName>
</protein>
<evidence type="ECO:0000256" key="4">
    <source>
        <dbReference type="ARBA" id="ARBA00049244"/>
    </source>
</evidence>
<dbReference type="GO" id="GO:0006289">
    <property type="term" value="P:nucleotide-excision repair"/>
    <property type="evidence" value="ECO:0007669"/>
    <property type="project" value="InterPro"/>
</dbReference>
<dbReference type="OrthoDB" id="9803913at2"/>
<evidence type="ECO:0000256" key="2">
    <source>
        <dbReference type="ARBA" id="ARBA00025483"/>
    </source>
</evidence>
<dbReference type="FunFam" id="3.30.420.10:FF:000045">
    <property type="entry name" value="3'-5' exonuclease DinG"/>
    <property type="match status" value="1"/>
</dbReference>
<dbReference type="GO" id="GO:0003677">
    <property type="term" value="F:DNA binding"/>
    <property type="evidence" value="ECO:0007669"/>
    <property type="project" value="InterPro"/>
</dbReference>
<evidence type="ECO:0000256" key="3">
    <source>
        <dbReference type="ARBA" id="ARBA00026073"/>
    </source>
</evidence>
<dbReference type="PROSITE" id="PS50164">
    <property type="entry name" value="GIY_YIG"/>
    <property type="match status" value="1"/>
</dbReference>
<dbReference type="GO" id="GO:0005829">
    <property type="term" value="C:cytosol"/>
    <property type="evidence" value="ECO:0007669"/>
    <property type="project" value="TreeGrafter"/>
</dbReference>
<dbReference type="Gene3D" id="3.40.1440.10">
    <property type="entry name" value="GIY-YIG endonuclease"/>
    <property type="match status" value="1"/>
</dbReference>
<dbReference type="Gene3D" id="3.30.420.10">
    <property type="entry name" value="Ribonuclease H-like superfamily/Ribonuclease H"/>
    <property type="match status" value="1"/>
</dbReference>
<dbReference type="SUPFAM" id="SSF53098">
    <property type="entry name" value="Ribonuclease H-like"/>
    <property type="match status" value="1"/>
</dbReference>
<dbReference type="Proteomes" id="UP000186513">
    <property type="component" value="Unassembled WGS sequence"/>
</dbReference>
<dbReference type="SMART" id="SM00479">
    <property type="entry name" value="EXOIII"/>
    <property type="match status" value="1"/>
</dbReference>
<dbReference type="EC" id="2.7.7.7" evidence="1"/>
<dbReference type="NCBIfam" id="TIGR00573">
    <property type="entry name" value="dnaq"/>
    <property type="match status" value="1"/>
</dbReference>
<feature type="domain" description="GIY-YIG" evidence="5">
    <location>
        <begin position="203"/>
        <end position="281"/>
    </location>
</feature>
<dbReference type="CDD" id="cd10434">
    <property type="entry name" value="GIY-YIG_UvrC_Cho"/>
    <property type="match status" value="1"/>
</dbReference>
<dbReference type="GO" id="GO:0045004">
    <property type="term" value="P:DNA replication proofreading"/>
    <property type="evidence" value="ECO:0007669"/>
    <property type="project" value="TreeGrafter"/>
</dbReference>
<dbReference type="CDD" id="cd06127">
    <property type="entry name" value="DEDDh"/>
    <property type="match status" value="1"/>
</dbReference>
<evidence type="ECO:0000313" key="7">
    <source>
        <dbReference type="Proteomes" id="UP000186513"/>
    </source>
</evidence>
<comment type="subunit">
    <text evidence="3">DNA polymerase III contains a core (composed of alpha, epsilon and theta chains) that associates with a tau subunit. This core dimerizes to form the POLIII' complex. PolIII' associates with the gamma complex (composed of gamma, delta, delta', psi and chi chains) and with the beta chain to form the complete DNA polymerase III complex.</text>
</comment>
<dbReference type="SMART" id="SM00465">
    <property type="entry name" value="GIYc"/>
    <property type="match status" value="1"/>
</dbReference>
<keyword evidence="7" id="KW-1185">Reference proteome</keyword>
<dbReference type="InterPro" id="IPR000305">
    <property type="entry name" value="GIY-YIG_endonuc"/>
</dbReference>
<proteinExistence type="predicted"/>
<dbReference type="GO" id="GO:0008408">
    <property type="term" value="F:3'-5' exonuclease activity"/>
    <property type="evidence" value="ECO:0007669"/>
    <property type="project" value="TreeGrafter"/>
</dbReference>
<name>A0A1K2HMS5_9NEIS</name>
<dbReference type="PANTHER" id="PTHR30231:SF37">
    <property type="entry name" value="EXODEOXYRIBONUCLEASE 10"/>
    <property type="match status" value="1"/>
</dbReference>
<dbReference type="InterPro" id="IPR035901">
    <property type="entry name" value="GIY-YIG_endonuc_sf"/>
</dbReference>
<dbReference type="InterPro" id="IPR012337">
    <property type="entry name" value="RNaseH-like_sf"/>
</dbReference>
<dbReference type="InterPro" id="IPR036397">
    <property type="entry name" value="RNaseH_sf"/>
</dbReference>
<dbReference type="InterPro" id="IPR006054">
    <property type="entry name" value="DnaQ"/>
</dbReference>
<evidence type="ECO:0000313" key="6">
    <source>
        <dbReference type="EMBL" id="SFZ77857.1"/>
    </source>
</evidence>
<dbReference type="InterPro" id="IPR013520">
    <property type="entry name" value="Ribonucl_H"/>
</dbReference>
<accession>A0A1K2HMS5</accession>
<dbReference type="EMBL" id="FPKR01000010">
    <property type="protein sequence ID" value="SFZ77857.1"/>
    <property type="molecule type" value="Genomic_DNA"/>
</dbReference>
<comment type="function">
    <text evidence="2">DNA polymerase III is a complex, multichain enzyme responsible for most of the replicative synthesis in bacteria. The epsilon subunit contain the editing function and is a proofreading 3'-5' exonuclease.</text>
</comment>
<dbReference type="PANTHER" id="PTHR30231">
    <property type="entry name" value="DNA POLYMERASE III SUBUNIT EPSILON"/>
    <property type="match status" value="1"/>
</dbReference>
<reference evidence="6 7" key="1">
    <citation type="submission" date="2016-11" db="EMBL/GenBank/DDBJ databases">
        <authorList>
            <person name="Jaros S."/>
            <person name="Januszkiewicz K."/>
            <person name="Wedrychowicz H."/>
        </authorList>
    </citation>
    <scope>NUCLEOTIDE SEQUENCE [LARGE SCALE GENOMIC DNA]</scope>
    <source>
        <strain evidence="6 7">DSM 18899</strain>
    </source>
</reference>
<dbReference type="InterPro" id="IPR047296">
    <property type="entry name" value="GIY-YIG_UvrC_Cho"/>
</dbReference>
<dbReference type="SUPFAM" id="SSF82771">
    <property type="entry name" value="GIY-YIG endonuclease"/>
    <property type="match status" value="1"/>
</dbReference>
<dbReference type="AlphaFoldDB" id="A0A1K2HMS5"/>
<dbReference type="STRING" id="1121279.SAMN02745887_02654"/>
<dbReference type="Pfam" id="PF00929">
    <property type="entry name" value="RNase_T"/>
    <property type="match status" value="1"/>
</dbReference>
<organism evidence="6 7">
    <name type="scientific">Chitinimonas taiwanensis DSM 18899</name>
    <dbReference type="NCBI Taxonomy" id="1121279"/>
    <lineage>
        <taxon>Bacteria</taxon>
        <taxon>Pseudomonadati</taxon>
        <taxon>Pseudomonadota</taxon>
        <taxon>Betaproteobacteria</taxon>
        <taxon>Neisseriales</taxon>
        <taxon>Chitinibacteraceae</taxon>
        <taxon>Chitinimonas</taxon>
    </lineage>
</organism>
<sequence>MPDLLAQPFVFVDLETTGANAQRDRITEVGVVEWDGEQVQEWSTLVNPQTAIPPFITTLTGISDAMVADAPSFAELAANLHERLQGRVFVAHNARFDYGFLKNEFQRVGMAFRARTVCTVKLSKKLFPAEYKHNLDAVAARNGLLVDGERHRALTDARLIYRFLVKLRAEHGDVALEAALQAVSRQASLPPGIDPELVDSMPEGHGVYLFYGENALPLYVGKSVTLKKRVLAHFGADLRVDKERQLSQQVKRIEWISTAGELGSLLTEARLIKQLQPLYNQALRRTQDLFSWRYQPNADGSAWPELVSAAEVDFGREAHLYGLYASQREASNTLKKIADANKLCLVALGLEKTGKRRGNPCFGMQVGRCRGACVGKEPLLSHQARLAAILAKVKLQRWPFGGRVALREQDEASVASDWHVFDHWAYLGTVSSEEALQALLADPPQAEFDVDSYRILTRFLAGRHTLQIVKLPDPPANISV</sequence>
<dbReference type="RefSeq" id="WP_072429150.1">
    <property type="nucleotide sequence ID" value="NZ_FPKR01000010.1"/>
</dbReference>
<comment type="catalytic activity">
    <reaction evidence="4">
        <text>DNA(n) + a 2'-deoxyribonucleoside 5'-triphosphate = DNA(n+1) + diphosphate</text>
        <dbReference type="Rhea" id="RHEA:22508"/>
        <dbReference type="Rhea" id="RHEA-COMP:17339"/>
        <dbReference type="Rhea" id="RHEA-COMP:17340"/>
        <dbReference type="ChEBI" id="CHEBI:33019"/>
        <dbReference type="ChEBI" id="CHEBI:61560"/>
        <dbReference type="ChEBI" id="CHEBI:173112"/>
        <dbReference type="EC" id="2.7.7.7"/>
    </reaction>
</comment>
<evidence type="ECO:0000259" key="5">
    <source>
        <dbReference type="PROSITE" id="PS50164"/>
    </source>
</evidence>
<evidence type="ECO:0000256" key="1">
    <source>
        <dbReference type="ARBA" id="ARBA00012417"/>
    </source>
</evidence>